<name>A0ABS8SRY7_DATST</name>
<dbReference type="Pfam" id="PF00856">
    <property type="entry name" value="SET"/>
    <property type="match status" value="1"/>
</dbReference>
<feature type="transmembrane region" description="Helical" evidence="4">
    <location>
        <begin position="97"/>
        <end position="118"/>
    </location>
</feature>
<evidence type="ECO:0000313" key="6">
    <source>
        <dbReference type="EMBL" id="MCD7461545.1"/>
    </source>
</evidence>
<dbReference type="InterPro" id="IPR050600">
    <property type="entry name" value="SETD3_SETD6_MTase"/>
</dbReference>
<keyword evidence="3" id="KW-0949">S-adenosyl-L-methionine</keyword>
<dbReference type="InterPro" id="IPR046341">
    <property type="entry name" value="SET_dom_sf"/>
</dbReference>
<evidence type="ECO:0000256" key="4">
    <source>
        <dbReference type="SAM" id="Phobius"/>
    </source>
</evidence>
<reference evidence="6 7" key="1">
    <citation type="journal article" date="2021" name="BMC Genomics">
        <title>Datura genome reveals duplications of psychoactive alkaloid biosynthetic genes and high mutation rate following tissue culture.</title>
        <authorList>
            <person name="Rajewski A."/>
            <person name="Carter-House D."/>
            <person name="Stajich J."/>
            <person name="Litt A."/>
        </authorList>
    </citation>
    <scope>NUCLEOTIDE SEQUENCE [LARGE SCALE GENOMIC DNA]</scope>
    <source>
        <strain evidence="6">AR-01</strain>
    </source>
</reference>
<evidence type="ECO:0000259" key="5">
    <source>
        <dbReference type="PROSITE" id="PS50280"/>
    </source>
</evidence>
<sequence length="396" mass="43702">MTDITGERESASEGETATCHNSTICTEVEKATNASIVALSLLAEELWAMKLGLKLLQERVKGKVHSGGHTSAISPETYTVPIFFLARYKELAVCPSSLSVVVLAVLLLLIFFGAWASLSFTKIDHNQNFFSDLYALILYQVNKRCRFLLEFEKILKHELENLKLMIILGGQDVGFICSRDGLCQLFHLSEIYLYGSKRSDGTRSNIPMMLPLIDMCNHSFDANAEIVQEEENSNRNMLVKVVAGREIKQNDPLLLNYDTRKWRACRGSVIAALRIILSNDEEAVKQHDLEALKSLTVEAPLGISTEVAALRTVVALCVIALGHFPTKIMEDGHIKQNASPTTELALQFRIQTVPHCGCYEGSYQKGRGIGWGGWLQVRGGIGGGARVRGYGVVRGG</sequence>
<feature type="domain" description="SET" evidence="5">
    <location>
        <begin position="116"/>
        <end position="258"/>
    </location>
</feature>
<keyword evidence="4" id="KW-1133">Transmembrane helix</keyword>
<evidence type="ECO:0000256" key="3">
    <source>
        <dbReference type="ARBA" id="ARBA00022691"/>
    </source>
</evidence>
<dbReference type="EMBL" id="JACEIK010000732">
    <property type="protein sequence ID" value="MCD7461545.1"/>
    <property type="molecule type" value="Genomic_DNA"/>
</dbReference>
<proteinExistence type="predicted"/>
<dbReference type="PANTHER" id="PTHR13271:SF116">
    <property type="entry name" value="F21J9.27"/>
    <property type="match status" value="1"/>
</dbReference>
<keyword evidence="4" id="KW-0472">Membrane</keyword>
<keyword evidence="4" id="KW-0812">Transmembrane</keyword>
<accession>A0ABS8SRY7</accession>
<dbReference type="InterPro" id="IPR015353">
    <property type="entry name" value="Rubisco_LSMT_subst-bd"/>
</dbReference>
<comment type="caution">
    <text evidence="6">The sequence shown here is derived from an EMBL/GenBank/DDBJ whole genome shotgun (WGS) entry which is preliminary data.</text>
</comment>
<dbReference type="Gene3D" id="3.90.1410.10">
    <property type="entry name" value="set domain protein methyltransferase, domain 1"/>
    <property type="match status" value="1"/>
</dbReference>
<dbReference type="PANTHER" id="PTHR13271">
    <property type="entry name" value="UNCHARACTERIZED PUTATIVE METHYLTRANSFERASE"/>
    <property type="match status" value="1"/>
</dbReference>
<dbReference type="PROSITE" id="PS50280">
    <property type="entry name" value="SET"/>
    <property type="match status" value="1"/>
</dbReference>
<protein>
    <recommendedName>
        <fullName evidence="5">SET domain-containing protein</fullName>
    </recommendedName>
</protein>
<dbReference type="SUPFAM" id="SSF82199">
    <property type="entry name" value="SET domain"/>
    <property type="match status" value="1"/>
</dbReference>
<evidence type="ECO:0000313" key="7">
    <source>
        <dbReference type="Proteomes" id="UP000823775"/>
    </source>
</evidence>
<gene>
    <name evidence="6" type="ORF">HAX54_046401</name>
</gene>
<keyword evidence="7" id="KW-1185">Reference proteome</keyword>
<keyword evidence="1" id="KW-0489">Methyltransferase</keyword>
<evidence type="ECO:0000256" key="2">
    <source>
        <dbReference type="ARBA" id="ARBA00022679"/>
    </source>
</evidence>
<dbReference type="Proteomes" id="UP000823775">
    <property type="component" value="Unassembled WGS sequence"/>
</dbReference>
<keyword evidence="2" id="KW-0808">Transferase</keyword>
<dbReference type="SUPFAM" id="SSF81822">
    <property type="entry name" value="RuBisCo LSMT C-terminal, substrate-binding domain"/>
    <property type="match status" value="1"/>
</dbReference>
<evidence type="ECO:0000256" key="1">
    <source>
        <dbReference type="ARBA" id="ARBA00022603"/>
    </source>
</evidence>
<dbReference type="InterPro" id="IPR036464">
    <property type="entry name" value="Rubisco_LSMT_subst-bd_sf"/>
</dbReference>
<dbReference type="Pfam" id="PF09273">
    <property type="entry name" value="Rubis-subs-bind"/>
    <property type="match status" value="1"/>
</dbReference>
<organism evidence="6 7">
    <name type="scientific">Datura stramonium</name>
    <name type="common">Jimsonweed</name>
    <name type="synonym">Common thornapple</name>
    <dbReference type="NCBI Taxonomy" id="4076"/>
    <lineage>
        <taxon>Eukaryota</taxon>
        <taxon>Viridiplantae</taxon>
        <taxon>Streptophyta</taxon>
        <taxon>Embryophyta</taxon>
        <taxon>Tracheophyta</taxon>
        <taxon>Spermatophyta</taxon>
        <taxon>Magnoliopsida</taxon>
        <taxon>eudicotyledons</taxon>
        <taxon>Gunneridae</taxon>
        <taxon>Pentapetalae</taxon>
        <taxon>asterids</taxon>
        <taxon>lamiids</taxon>
        <taxon>Solanales</taxon>
        <taxon>Solanaceae</taxon>
        <taxon>Solanoideae</taxon>
        <taxon>Datureae</taxon>
        <taxon>Datura</taxon>
    </lineage>
</organism>
<dbReference type="InterPro" id="IPR001214">
    <property type="entry name" value="SET_dom"/>
</dbReference>